<dbReference type="InterPro" id="IPR040632">
    <property type="entry name" value="Sulfotransfer_4"/>
</dbReference>
<evidence type="ECO:0000256" key="1">
    <source>
        <dbReference type="SAM" id="Phobius"/>
    </source>
</evidence>
<dbReference type="PANTHER" id="PTHR36978:SF4">
    <property type="entry name" value="P-LOOP CONTAINING NUCLEOSIDE TRIPHOSPHATE HYDROLASE PROTEIN"/>
    <property type="match status" value="1"/>
</dbReference>
<keyword evidence="1" id="KW-0472">Membrane</keyword>
<evidence type="ECO:0000313" key="2">
    <source>
        <dbReference type="EMBL" id="KAF7198406.1"/>
    </source>
</evidence>
<dbReference type="AlphaFoldDB" id="A0A8H6RU23"/>
<organism evidence="2 3">
    <name type="scientific">Pseudocercospora fuligena</name>
    <dbReference type="NCBI Taxonomy" id="685502"/>
    <lineage>
        <taxon>Eukaryota</taxon>
        <taxon>Fungi</taxon>
        <taxon>Dikarya</taxon>
        <taxon>Ascomycota</taxon>
        <taxon>Pezizomycotina</taxon>
        <taxon>Dothideomycetes</taxon>
        <taxon>Dothideomycetidae</taxon>
        <taxon>Mycosphaerellales</taxon>
        <taxon>Mycosphaerellaceae</taxon>
        <taxon>Pseudocercospora</taxon>
    </lineage>
</organism>
<dbReference type="PANTHER" id="PTHR36978">
    <property type="entry name" value="P-LOOP CONTAINING NUCLEOTIDE TRIPHOSPHATE HYDROLASE"/>
    <property type="match status" value="1"/>
</dbReference>
<accession>A0A8H6RU23</accession>
<dbReference type="Proteomes" id="UP000660729">
    <property type="component" value="Unassembled WGS sequence"/>
</dbReference>
<dbReference type="OrthoDB" id="3636584at2759"/>
<keyword evidence="1" id="KW-1133">Transmembrane helix</keyword>
<dbReference type="SUPFAM" id="SSF52540">
    <property type="entry name" value="P-loop containing nucleoside triphosphate hydrolases"/>
    <property type="match status" value="1"/>
</dbReference>
<reference evidence="2" key="1">
    <citation type="submission" date="2020-04" db="EMBL/GenBank/DDBJ databases">
        <title>Draft genome resource of the tomato pathogen Pseudocercospora fuligena.</title>
        <authorList>
            <person name="Zaccaron A."/>
        </authorList>
    </citation>
    <scope>NUCLEOTIDE SEQUENCE</scope>
    <source>
        <strain evidence="2">PF001</strain>
    </source>
</reference>
<keyword evidence="3" id="KW-1185">Reference proteome</keyword>
<protein>
    <recommendedName>
        <fullName evidence="4">NAD dependent epimerase/dehydratase</fullName>
    </recommendedName>
</protein>
<sequence>MRLLCLGMSRSGTESLCQALRILGFVPYHGFHAIVNPAAGKLWNEAVEAKFENKGDLERIPEVFEMVMGDCDAVTDFPGAAFPVELIDAYPDAKVILNTRPFEMWKESFERTMFASTEIWLLGFLTWFGWDWANIRRPWPILINHKFLGNFCRNARQVYAEHSAMVRGAAIGNDRQFLEYDVKEGWEPLCRFLEVDVPEVEFPSKNAREAFEGNRDALIKPFLDRAMRNMVISVSLIVVGAGYGIWKFRRR</sequence>
<evidence type="ECO:0000313" key="3">
    <source>
        <dbReference type="Proteomes" id="UP000660729"/>
    </source>
</evidence>
<comment type="caution">
    <text evidence="2">The sequence shown here is derived from an EMBL/GenBank/DDBJ whole genome shotgun (WGS) entry which is preliminary data.</text>
</comment>
<dbReference type="InterPro" id="IPR027417">
    <property type="entry name" value="P-loop_NTPase"/>
</dbReference>
<dbReference type="Pfam" id="PF17784">
    <property type="entry name" value="Sulfotransfer_4"/>
    <property type="match status" value="1"/>
</dbReference>
<dbReference type="EMBL" id="JABCIY010000001">
    <property type="protein sequence ID" value="KAF7198406.1"/>
    <property type="molecule type" value="Genomic_DNA"/>
</dbReference>
<feature type="transmembrane region" description="Helical" evidence="1">
    <location>
        <begin position="226"/>
        <end position="246"/>
    </location>
</feature>
<gene>
    <name evidence="2" type="ORF">HII31_00145</name>
</gene>
<name>A0A8H6RU23_9PEZI</name>
<proteinExistence type="predicted"/>
<evidence type="ECO:0008006" key="4">
    <source>
        <dbReference type="Google" id="ProtNLM"/>
    </source>
</evidence>
<keyword evidence="1" id="KW-0812">Transmembrane</keyword>
<dbReference type="Gene3D" id="3.40.50.300">
    <property type="entry name" value="P-loop containing nucleotide triphosphate hydrolases"/>
    <property type="match status" value="1"/>
</dbReference>